<reference evidence="2 5" key="1">
    <citation type="submission" date="2018-09" db="EMBL/GenBank/DDBJ databases">
        <title>Genomic investigation of the strawberry pathogen Phytophthora fragariae indicates pathogenicity is determined by transcriptional variation in three key races.</title>
        <authorList>
            <person name="Adams T.M."/>
            <person name="Armitage A.D."/>
            <person name="Sobczyk M.K."/>
            <person name="Bates H.J."/>
            <person name="Dunwell J.M."/>
            <person name="Nellist C.F."/>
            <person name="Harrison R.J."/>
        </authorList>
    </citation>
    <scope>NUCLEOTIDE SEQUENCE [LARGE SCALE GENOMIC DNA]</scope>
    <source>
        <strain evidence="2 5">SCRP324</strain>
        <strain evidence="3 4">SCRP333</strain>
    </source>
</reference>
<organism evidence="2 5">
    <name type="scientific">Phytophthora rubi</name>
    <dbReference type="NCBI Taxonomy" id="129364"/>
    <lineage>
        <taxon>Eukaryota</taxon>
        <taxon>Sar</taxon>
        <taxon>Stramenopiles</taxon>
        <taxon>Oomycota</taxon>
        <taxon>Peronosporomycetes</taxon>
        <taxon>Peronosporales</taxon>
        <taxon>Peronosporaceae</taxon>
        <taxon>Phytophthora</taxon>
    </lineage>
</organism>
<name>A0A6A3MQ89_9STRA</name>
<evidence type="ECO:0000313" key="2">
    <source>
        <dbReference type="EMBL" id="KAE9035130.1"/>
    </source>
</evidence>
<dbReference type="EMBL" id="QXFU01000377">
    <property type="protein sequence ID" value="KAE9035130.1"/>
    <property type="molecule type" value="Genomic_DNA"/>
</dbReference>
<keyword evidence="4" id="KW-1185">Reference proteome</keyword>
<dbReference type="AlphaFoldDB" id="A0A6A3MQ89"/>
<evidence type="ECO:0000313" key="4">
    <source>
        <dbReference type="Proteomes" id="UP000434957"/>
    </source>
</evidence>
<proteinExistence type="predicted"/>
<sequence>MTTATRASGKLQTEELKDAYRVWLKDLYDDKPKKLLRKLDKKKKNGGGRRVRRTQRLQHAQQHTAASALKDVALKKAEQAKLPALSSQRYTPVDKQSLHDAQGRRHQALVDEANYSSFQYSQHPSWRPGLAFFQQLVRVALQKVSPGMNDTDGVVSAESKTKNRNKDLRQLLKLRHSSYIVACIRGSLTGEITATNCLISYRIHQLKCVQ</sequence>
<dbReference type="EMBL" id="QXFT01000387">
    <property type="protein sequence ID" value="KAE9345374.1"/>
    <property type="molecule type" value="Genomic_DNA"/>
</dbReference>
<evidence type="ECO:0000313" key="3">
    <source>
        <dbReference type="EMBL" id="KAE9345374.1"/>
    </source>
</evidence>
<evidence type="ECO:0000313" key="5">
    <source>
        <dbReference type="Proteomes" id="UP000435112"/>
    </source>
</evidence>
<dbReference type="OrthoDB" id="10464606at2759"/>
<evidence type="ECO:0000256" key="1">
    <source>
        <dbReference type="SAM" id="MobiDB-lite"/>
    </source>
</evidence>
<feature type="compositionally biased region" description="Basic residues" evidence="1">
    <location>
        <begin position="38"/>
        <end position="56"/>
    </location>
</feature>
<dbReference type="Proteomes" id="UP000435112">
    <property type="component" value="Unassembled WGS sequence"/>
</dbReference>
<accession>A0A6A3MQ89</accession>
<comment type="caution">
    <text evidence="2">The sequence shown here is derived from an EMBL/GenBank/DDBJ whole genome shotgun (WGS) entry which is preliminary data.</text>
</comment>
<gene>
    <name evidence="2" type="ORF">PR002_g7747</name>
    <name evidence="3" type="ORF">PR003_g7984</name>
</gene>
<feature type="region of interest" description="Disordered" evidence="1">
    <location>
        <begin position="38"/>
        <end position="60"/>
    </location>
</feature>
<protein>
    <submittedName>
        <fullName evidence="2">Uncharacterized protein</fullName>
    </submittedName>
</protein>
<dbReference type="Proteomes" id="UP000434957">
    <property type="component" value="Unassembled WGS sequence"/>
</dbReference>